<reference evidence="1 2" key="1">
    <citation type="submission" date="2019-01" db="EMBL/GenBank/DDBJ databases">
        <title>A draft genome assembly of the solar-powered sea slug Elysia chlorotica.</title>
        <authorList>
            <person name="Cai H."/>
            <person name="Li Q."/>
            <person name="Fang X."/>
            <person name="Li J."/>
            <person name="Curtis N.E."/>
            <person name="Altenburger A."/>
            <person name="Shibata T."/>
            <person name="Feng M."/>
            <person name="Maeda T."/>
            <person name="Schwartz J.A."/>
            <person name="Shigenobu S."/>
            <person name="Lundholm N."/>
            <person name="Nishiyama T."/>
            <person name="Yang H."/>
            <person name="Hasebe M."/>
            <person name="Li S."/>
            <person name="Pierce S.K."/>
            <person name="Wang J."/>
        </authorList>
    </citation>
    <scope>NUCLEOTIDE SEQUENCE [LARGE SCALE GENOMIC DNA]</scope>
    <source>
        <strain evidence="1">EC2010</strain>
        <tissue evidence="1">Whole organism of an adult</tissue>
    </source>
</reference>
<organism evidence="1 2">
    <name type="scientific">Elysia chlorotica</name>
    <name type="common">Eastern emerald elysia</name>
    <name type="synonym">Sea slug</name>
    <dbReference type="NCBI Taxonomy" id="188477"/>
    <lineage>
        <taxon>Eukaryota</taxon>
        <taxon>Metazoa</taxon>
        <taxon>Spiralia</taxon>
        <taxon>Lophotrochozoa</taxon>
        <taxon>Mollusca</taxon>
        <taxon>Gastropoda</taxon>
        <taxon>Heterobranchia</taxon>
        <taxon>Euthyneura</taxon>
        <taxon>Panpulmonata</taxon>
        <taxon>Sacoglossa</taxon>
        <taxon>Placobranchoidea</taxon>
        <taxon>Plakobranchidae</taxon>
        <taxon>Elysia</taxon>
    </lineage>
</organism>
<dbReference type="PANTHER" id="PTHR33361">
    <property type="entry name" value="GLR0591 PROTEIN"/>
    <property type="match status" value="1"/>
</dbReference>
<evidence type="ECO:0000313" key="2">
    <source>
        <dbReference type="Proteomes" id="UP000271974"/>
    </source>
</evidence>
<feature type="non-terminal residue" evidence="1">
    <location>
        <position position="1"/>
    </location>
</feature>
<dbReference type="EMBL" id="RQTK01000053">
    <property type="protein sequence ID" value="RUS89529.1"/>
    <property type="molecule type" value="Genomic_DNA"/>
</dbReference>
<accession>A0A3S1BR39</accession>
<dbReference type="PANTHER" id="PTHR33361:SF2">
    <property type="entry name" value="DUF885 DOMAIN-CONTAINING PROTEIN"/>
    <property type="match status" value="1"/>
</dbReference>
<dbReference type="Pfam" id="PF05960">
    <property type="entry name" value="DUF885"/>
    <property type="match status" value="1"/>
</dbReference>
<dbReference type="OrthoDB" id="5959877at2759"/>
<evidence type="ECO:0000313" key="1">
    <source>
        <dbReference type="EMBL" id="RUS89529.1"/>
    </source>
</evidence>
<proteinExistence type="predicted"/>
<sequence length="599" mass="69847">RPFGDGDCVSCDDKHSNFGTFNTFNIYIILKGLPIYCDLKLSDCPRSSTMNTMQVLLVVACCLHIAQGDEHTELKYLEREFHAWRKFERGIGDFRQDDRLEQFGLELIDDRTSYAQYFLDRLLNISKVNLSEKDQMDYTIMQDMLQAYIKGKDWSRWSYLTPMSWLEGLQRNPHHFVDSLSFLSIGDFENYISKLYDVPRLFKEYKISFDEAIRLGRTSNIRSIDRIPDQIDEILNVSVTESIYYTPFIKYLNETYLTLPDKEAVIESVMKRGLAAVEGVMQAFRELKDYLENVYMKNTRPSAGVGALEGGADFYQACLNWYLSLNMTPQDIHDLGVAEVARVQAKMHAIMHKQGHHNMTIREYFQELKKRDDMFFDTEDDIIAEYENIIHQRIEPHLSRLFKDQPGLPLEMGHYESELFRAARLVVDSGLHYYNWTRDQAVDYFILHTAESEEGIKVEVDRYITWPGQATTYKVGELRIKKLRERAEKELGDLFDVQEFHMAVLENGALPLTVLEERVNKWIMEYRKQRMEEEKNGDDCECVMMPRAKPKVRCKRYSPLMNEKNGAERVVQAHLGLVFVGWLSITGMVTLGSMVSWAS</sequence>
<keyword evidence="2" id="KW-1185">Reference proteome</keyword>
<name>A0A3S1BR39_ELYCH</name>
<protein>
    <submittedName>
        <fullName evidence="1">Uncharacterized protein</fullName>
    </submittedName>
</protein>
<dbReference type="Proteomes" id="UP000271974">
    <property type="component" value="Unassembled WGS sequence"/>
</dbReference>
<dbReference type="InterPro" id="IPR010281">
    <property type="entry name" value="DUF885"/>
</dbReference>
<dbReference type="AlphaFoldDB" id="A0A3S1BR39"/>
<gene>
    <name evidence="1" type="ORF">EGW08_002717</name>
</gene>
<comment type="caution">
    <text evidence="1">The sequence shown here is derived from an EMBL/GenBank/DDBJ whole genome shotgun (WGS) entry which is preliminary data.</text>
</comment>